<dbReference type="Proteomes" id="UP000662200">
    <property type="component" value="Unassembled WGS sequence"/>
</dbReference>
<feature type="transmembrane region" description="Helical" evidence="1">
    <location>
        <begin position="353"/>
        <end position="374"/>
    </location>
</feature>
<feature type="transmembrane region" description="Helical" evidence="1">
    <location>
        <begin position="21"/>
        <end position="39"/>
    </location>
</feature>
<evidence type="ECO:0000313" key="3">
    <source>
        <dbReference type="EMBL" id="GGK37160.1"/>
    </source>
</evidence>
<keyword evidence="1" id="KW-0472">Membrane</keyword>
<reference evidence="3" key="2">
    <citation type="submission" date="2020-09" db="EMBL/GenBank/DDBJ databases">
        <authorList>
            <person name="Sun Q."/>
            <person name="Ohkuma M."/>
        </authorList>
    </citation>
    <scope>NUCLEOTIDE SEQUENCE</scope>
    <source>
        <strain evidence="3">JCM 3091</strain>
    </source>
</reference>
<evidence type="ECO:0000313" key="4">
    <source>
        <dbReference type="Proteomes" id="UP000662200"/>
    </source>
</evidence>
<reference evidence="3" key="1">
    <citation type="journal article" date="2014" name="Int. J. Syst. Evol. Microbiol.">
        <title>Complete genome sequence of Corynebacterium casei LMG S-19264T (=DSM 44701T), isolated from a smear-ripened cheese.</title>
        <authorList>
            <consortium name="US DOE Joint Genome Institute (JGI-PGF)"/>
            <person name="Walter F."/>
            <person name="Albersmeier A."/>
            <person name="Kalinowski J."/>
            <person name="Ruckert C."/>
        </authorList>
    </citation>
    <scope>NUCLEOTIDE SEQUENCE</scope>
    <source>
        <strain evidence="3">JCM 3091</strain>
    </source>
</reference>
<dbReference type="EMBL" id="BMQC01000012">
    <property type="protein sequence ID" value="GGK37160.1"/>
    <property type="molecule type" value="Genomic_DNA"/>
</dbReference>
<feature type="transmembrane region" description="Helical" evidence="1">
    <location>
        <begin position="219"/>
        <end position="240"/>
    </location>
</feature>
<dbReference type="Pfam" id="PF04235">
    <property type="entry name" value="DUF418"/>
    <property type="match status" value="1"/>
</dbReference>
<dbReference type="InterPro" id="IPR052529">
    <property type="entry name" value="Bact_Transport_Assoc"/>
</dbReference>
<sequence length="410" mass="44616">MSTPDTSPGDAGTRRIATVDALRGLALFGILAVNITYFASQYRGTGVLDARFEGTVDRWTYLLTDALFETKFYLLFSFLFGYSFTLQITAASRRGAAFTPRFLRRVLGLFAIGAAHAVFLFHGDILMLYAALGLLLLPLRHLRPRTAAILGAALLVLATEVWFWRGVLVWHTGDPDGTDPVETSDTISYVEAAYQGSFSEIIAQRLDDVRGMAAILLDFQGPAALAMFLFGLAAGKLRLLADPMRYRAGLRWLLVAGAVVGLPGGVLYAFAGNYYADTALQYFAGALDFLASPVLAASYLAGAVLLFHRLPALARAFAPAGRMALTNYLSQSVFCAFVFTGYGLGLTGELAPLPVFGIAVALFAVQLAWSAYWLQAHQYGPAEWALRGFSYLEIPRWRRPPVWAVPAAPR</sequence>
<feature type="transmembrane region" description="Helical" evidence="1">
    <location>
        <begin position="125"/>
        <end position="142"/>
    </location>
</feature>
<name>A0A8J3BSR3_9ACTN</name>
<organism evidence="3 4">
    <name type="scientific">Pilimelia terevasa</name>
    <dbReference type="NCBI Taxonomy" id="53372"/>
    <lineage>
        <taxon>Bacteria</taxon>
        <taxon>Bacillati</taxon>
        <taxon>Actinomycetota</taxon>
        <taxon>Actinomycetes</taxon>
        <taxon>Micromonosporales</taxon>
        <taxon>Micromonosporaceae</taxon>
        <taxon>Pilimelia</taxon>
    </lineage>
</organism>
<gene>
    <name evidence="3" type="ORF">GCM10010124_32300</name>
</gene>
<keyword evidence="1" id="KW-0812">Transmembrane</keyword>
<dbReference type="PANTHER" id="PTHR30590">
    <property type="entry name" value="INNER MEMBRANE PROTEIN"/>
    <property type="match status" value="1"/>
</dbReference>
<dbReference type="PANTHER" id="PTHR30590:SF2">
    <property type="entry name" value="INNER MEMBRANE PROTEIN"/>
    <property type="match status" value="1"/>
</dbReference>
<proteinExistence type="predicted"/>
<keyword evidence="4" id="KW-1185">Reference proteome</keyword>
<accession>A0A8J3BSR3</accession>
<feature type="transmembrane region" description="Helical" evidence="1">
    <location>
        <begin position="282"/>
        <end position="307"/>
    </location>
</feature>
<comment type="caution">
    <text evidence="3">The sequence shown here is derived from an EMBL/GenBank/DDBJ whole genome shotgun (WGS) entry which is preliminary data.</text>
</comment>
<feature type="transmembrane region" description="Helical" evidence="1">
    <location>
        <begin position="102"/>
        <end position="119"/>
    </location>
</feature>
<dbReference type="RefSeq" id="WP_189115176.1">
    <property type="nucleotide sequence ID" value="NZ_BMQC01000012.1"/>
</dbReference>
<feature type="transmembrane region" description="Helical" evidence="1">
    <location>
        <begin position="328"/>
        <end position="347"/>
    </location>
</feature>
<feature type="transmembrane region" description="Helical" evidence="1">
    <location>
        <begin position="252"/>
        <end position="276"/>
    </location>
</feature>
<keyword evidence="1" id="KW-1133">Transmembrane helix</keyword>
<evidence type="ECO:0000256" key="1">
    <source>
        <dbReference type="SAM" id="Phobius"/>
    </source>
</evidence>
<feature type="transmembrane region" description="Helical" evidence="1">
    <location>
        <begin position="147"/>
        <end position="164"/>
    </location>
</feature>
<protein>
    <recommendedName>
        <fullName evidence="2">DUF418 domain-containing protein</fullName>
    </recommendedName>
</protein>
<evidence type="ECO:0000259" key="2">
    <source>
        <dbReference type="Pfam" id="PF04235"/>
    </source>
</evidence>
<dbReference type="AlphaFoldDB" id="A0A8J3BSR3"/>
<feature type="domain" description="DUF418" evidence="2">
    <location>
        <begin position="235"/>
        <end position="392"/>
    </location>
</feature>
<dbReference type="InterPro" id="IPR007349">
    <property type="entry name" value="DUF418"/>
</dbReference>